<evidence type="ECO:0000313" key="2">
    <source>
        <dbReference type="EMBL" id="GLY85140.1"/>
    </source>
</evidence>
<dbReference type="AlphaFoldDB" id="A0A9W6RZK9"/>
<name>A0A9W6RZK9_9ACTN</name>
<gene>
    <name evidence="2" type="ORF">Airi02_030690</name>
</gene>
<evidence type="ECO:0000313" key="3">
    <source>
        <dbReference type="Proteomes" id="UP001165074"/>
    </source>
</evidence>
<comment type="caution">
    <text evidence="2">The sequence shown here is derived from an EMBL/GenBank/DDBJ whole genome shotgun (WGS) entry which is preliminary data.</text>
</comment>
<sequence>MQRAFIAASFFICFHALRLRCRRRAKNVFYNGSPPTNGIQVARTAQPARERDLPGHEADDVEDHRAVGPAGRVANDPLPESLRLVTWYVVPPAPPVAPAP</sequence>
<accession>A0A9W6RZK9</accession>
<keyword evidence="3" id="KW-1185">Reference proteome</keyword>
<feature type="region of interest" description="Disordered" evidence="1">
    <location>
        <begin position="32"/>
        <end position="74"/>
    </location>
</feature>
<dbReference type="EMBL" id="BSTK01000004">
    <property type="protein sequence ID" value="GLY85140.1"/>
    <property type="molecule type" value="Genomic_DNA"/>
</dbReference>
<reference evidence="2" key="1">
    <citation type="submission" date="2023-03" db="EMBL/GenBank/DDBJ databases">
        <title>Actinoallomurus iriomotensis NBRC 103684.</title>
        <authorList>
            <person name="Ichikawa N."/>
            <person name="Sato H."/>
            <person name="Tonouchi N."/>
        </authorList>
    </citation>
    <scope>NUCLEOTIDE SEQUENCE</scope>
    <source>
        <strain evidence="2">NBRC 103684</strain>
    </source>
</reference>
<proteinExistence type="predicted"/>
<organism evidence="2 3">
    <name type="scientific">Actinoallomurus iriomotensis</name>
    <dbReference type="NCBI Taxonomy" id="478107"/>
    <lineage>
        <taxon>Bacteria</taxon>
        <taxon>Bacillati</taxon>
        <taxon>Actinomycetota</taxon>
        <taxon>Actinomycetes</taxon>
        <taxon>Streptosporangiales</taxon>
        <taxon>Thermomonosporaceae</taxon>
        <taxon>Actinoallomurus</taxon>
    </lineage>
</organism>
<evidence type="ECO:0000256" key="1">
    <source>
        <dbReference type="SAM" id="MobiDB-lite"/>
    </source>
</evidence>
<dbReference type="Proteomes" id="UP001165074">
    <property type="component" value="Unassembled WGS sequence"/>
</dbReference>
<feature type="compositionally biased region" description="Basic and acidic residues" evidence="1">
    <location>
        <begin position="48"/>
        <end position="66"/>
    </location>
</feature>
<protein>
    <submittedName>
        <fullName evidence="2">Uncharacterized protein</fullName>
    </submittedName>
</protein>